<protein>
    <submittedName>
        <fullName evidence="1">Uncharacterized protein</fullName>
    </submittedName>
</protein>
<accession>A0A4V3FI73</accession>
<reference evidence="1 2" key="1">
    <citation type="submission" date="2019-03" db="EMBL/GenBank/DDBJ databases">
        <title>Genomic Encyclopedia of Archaeal and Bacterial Type Strains, Phase II (KMG-II): from individual species to whole genera.</title>
        <authorList>
            <person name="Goeker M."/>
        </authorList>
    </citation>
    <scope>NUCLEOTIDE SEQUENCE [LARGE SCALE GENOMIC DNA]</scope>
    <source>
        <strain evidence="1 2">ATCC 25309</strain>
    </source>
</reference>
<dbReference type="RefSeq" id="WP_166646999.1">
    <property type="nucleotide sequence ID" value="NZ_SOCA01000001.1"/>
</dbReference>
<proteinExistence type="predicted"/>
<dbReference type="Proteomes" id="UP000295662">
    <property type="component" value="Unassembled WGS sequence"/>
</dbReference>
<keyword evidence="2" id="KW-1185">Reference proteome</keyword>
<name>A0A4V3FI73_9BACT</name>
<sequence length="45" mass="4916">MLFLNLAASHSFFSLPRLPPSPAHPHEDDGDDGEIVGIYIPILTN</sequence>
<evidence type="ECO:0000313" key="1">
    <source>
        <dbReference type="EMBL" id="TDU81313.1"/>
    </source>
</evidence>
<gene>
    <name evidence="1" type="ORF">EI77_00617</name>
</gene>
<dbReference type="AlphaFoldDB" id="A0A4V3FI73"/>
<dbReference type="EMBL" id="SOCA01000001">
    <property type="protein sequence ID" value="TDU81313.1"/>
    <property type="molecule type" value="Genomic_DNA"/>
</dbReference>
<comment type="caution">
    <text evidence="1">The sequence shown here is derived from an EMBL/GenBank/DDBJ whole genome shotgun (WGS) entry which is preliminary data.</text>
</comment>
<evidence type="ECO:0000313" key="2">
    <source>
        <dbReference type="Proteomes" id="UP000295662"/>
    </source>
</evidence>
<organism evidence="1 2">
    <name type="scientific">Prosthecobacter fusiformis</name>
    <dbReference type="NCBI Taxonomy" id="48464"/>
    <lineage>
        <taxon>Bacteria</taxon>
        <taxon>Pseudomonadati</taxon>
        <taxon>Verrucomicrobiota</taxon>
        <taxon>Verrucomicrobiia</taxon>
        <taxon>Verrucomicrobiales</taxon>
        <taxon>Verrucomicrobiaceae</taxon>
        <taxon>Prosthecobacter</taxon>
    </lineage>
</organism>